<feature type="non-terminal residue" evidence="3">
    <location>
        <position position="217"/>
    </location>
</feature>
<dbReference type="GO" id="GO:0045944">
    <property type="term" value="P:positive regulation of transcription by RNA polymerase II"/>
    <property type="evidence" value="ECO:0007669"/>
    <property type="project" value="TreeGrafter"/>
</dbReference>
<reference evidence="3 4" key="1">
    <citation type="submission" date="2020-02" db="EMBL/GenBank/DDBJ databases">
        <title>Bird 10,000 Genomes (B10K) Project - Family phase.</title>
        <authorList>
            <person name="Zhang G."/>
        </authorList>
    </citation>
    <scope>NUCLEOTIDE SEQUENCE [LARGE SCALE GENOMIC DNA]</scope>
    <source>
        <strain evidence="3">B10K-DU-013-51</strain>
        <tissue evidence="3">Mixed tissue sample</tissue>
    </source>
</reference>
<protein>
    <submittedName>
        <fullName evidence="3">C2TA protein</fullName>
    </submittedName>
</protein>
<name>A0A7L4NE30_9AVES</name>
<organism evidence="3 4">
    <name type="scientific">Ceyx cyanopectus</name>
    <name type="common">Indigo-banded kingfisher</name>
    <dbReference type="NCBI Taxonomy" id="390723"/>
    <lineage>
        <taxon>Eukaryota</taxon>
        <taxon>Metazoa</taxon>
        <taxon>Chordata</taxon>
        <taxon>Craniata</taxon>
        <taxon>Vertebrata</taxon>
        <taxon>Euteleostomi</taxon>
        <taxon>Archelosauria</taxon>
        <taxon>Archosauria</taxon>
        <taxon>Dinosauria</taxon>
        <taxon>Saurischia</taxon>
        <taxon>Theropoda</taxon>
        <taxon>Coelurosauria</taxon>
        <taxon>Aves</taxon>
        <taxon>Neognathae</taxon>
        <taxon>Neoaves</taxon>
        <taxon>Telluraves</taxon>
        <taxon>Coraciimorphae</taxon>
        <taxon>Coraciiformes</taxon>
        <taxon>Alcedinidae</taxon>
        <taxon>Ceyx</taxon>
    </lineage>
</organism>
<keyword evidence="4" id="KW-1185">Reference proteome</keyword>
<keyword evidence="1" id="KW-0433">Leucine-rich repeat</keyword>
<feature type="non-terminal residue" evidence="3">
    <location>
        <position position="1"/>
    </location>
</feature>
<dbReference type="AlphaFoldDB" id="A0A7L4NE30"/>
<dbReference type="GO" id="GO:0045345">
    <property type="term" value="P:positive regulation of MHC class I biosynthetic process"/>
    <property type="evidence" value="ECO:0007669"/>
    <property type="project" value="TreeGrafter"/>
</dbReference>
<evidence type="ECO:0000256" key="1">
    <source>
        <dbReference type="ARBA" id="ARBA00022614"/>
    </source>
</evidence>
<evidence type="ECO:0000313" key="3">
    <source>
        <dbReference type="EMBL" id="NXY87742.1"/>
    </source>
</evidence>
<dbReference type="PANTHER" id="PTHR47189">
    <property type="entry name" value="MHC CLASS II TRANSACTIVATOR"/>
    <property type="match status" value="1"/>
</dbReference>
<evidence type="ECO:0000256" key="2">
    <source>
        <dbReference type="ARBA" id="ARBA00022737"/>
    </source>
</evidence>
<proteinExistence type="predicted"/>
<evidence type="ECO:0000313" key="4">
    <source>
        <dbReference type="Proteomes" id="UP000586704"/>
    </source>
</evidence>
<gene>
    <name evidence="3" type="primary">Ciita_1</name>
    <name evidence="3" type="ORF">CEYCYA_R06104</name>
</gene>
<dbReference type="PANTHER" id="PTHR47189:SF1">
    <property type="entry name" value="MHC CLASS II TRANSACTIVATOR"/>
    <property type="match status" value="1"/>
</dbReference>
<sequence>MTSAPVSENGYLDFLHNDVDPLHLYTLLDPKSSGNEGGDFSAEPEIDASNYDQFSNMDFLCTMENGDNGDELYLCSNTIEAYARIAELAEYVLKDHQEKQVEDTFGGNLILDEMAAENTEKFTDIKTQKSHKRTFLGSPEGLCGASEPKYKKIVEVPAVPAGNGSFLAMPLSSHPDISSSLTDQHMSFFVPATNVLDGSFIIPGMYSTAVGVHPFTG</sequence>
<dbReference type="EMBL" id="VYZU01057675">
    <property type="protein sequence ID" value="NXY87742.1"/>
    <property type="molecule type" value="Genomic_DNA"/>
</dbReference>
<dbReference type="OrthoDB" id="120976at2759"/>
<keyword evidence="2" id="KW-0677">Repeat</keyword>
<dbReference type="Proteomes" id="UP000586704">
    <property type="component" value="Unassembled WGS sequence"/>
</dbReference>
<comment type="caution">
    <text evidence="3">The sequence shown here is derived from an EMBL/GenBank/DDBJ whole genome shotgun (WGS) entry which is preliminary data.</text>
</comment>
<dbReference type="GO" id="GO:0045348">
    <property type="term" value="P:positive regulation of MHC class II biosynthetic process"/>
    <property type="evidence" value="ECO:0007669"/>
    <property type="project" value="TreeGrafter"/>
</dbReference>
<accession>A0A7L4NE30</accession>